<dbReference type="Pfam" id="PF04237">
    <property type="entry name" value="YjbR"/>
    <property type="match status" value="1"/>
</dbReference>
<proteinExistence type="predicted"/>
<dbReference type="Proteomes" id="UP000283734">
    <property type="component" value="Unassembled WGS sequence"/>
</dbReference>
<accession>A0A418XVY4</accession>
<dbReference type="GO" id="GO:0003677">
    <property type="term" value="F:DNA binding"/>
    <property type="evidence" value="ECO:0007669"/>
    <property type="project" value="UniProtKB-KW"/>
</dbReference>
<dbReference type="InterPro" id="IPR038056">
    <property type="entry name" value="YjbR-like_sf"/>
</dbReference>
<reference evidence="1 2" key="1">
    <citation type="submission" date="2018-09" db="EMBL/GenBank/DDBJ databases">
        <title>Alcanivorax profundi sp. nov., isolated from 1000 m-depth seawater of the Mariana Trench.</title>
        <authorList>
            <person name="Liu J."/>
        </authorList>
    </citation>
    <scope>NUCLEOTIDE SEQUENCE [LARGE SCALE GENOMIC DNA]</scope>
    <source>
        <strain evidence="1 2">MTEO17</strain>
    </source>
</reference>
<keyword evidence="2" id="KW-1185">Reference proteome</keyword>
<dbReference type="PANTHER" id="PTHR35145">
    <property type="entry name" value="CYTOPLASMIC PROTEIN-RELATED"/>
    <property type="match status" value="1"/>
</dbReference>
<dbReference type="SUPFAM" id="SSF142906">
    <property type="entry name" value="YjbR-like"/>
    <property type="match status" value="1"/>
</dbReference>
<dbReference type="AlphaFoldDB" id="A0A418XVY4"/>
<dbReference type="InterPro" id="IPR007351">
    <property type="entry name" value="YjbR"/>
</dbReference>
<name>A0A418XVY4_9GAMM</name>
<protein>
    <submittedName>
        <fullName evidence="1">MmcQ/YjbR family DNA-binding protein</fullName>
    </submittedName>
</protein>
<dbReference type="OrthoDB" id="3194910at2"/>
<dbReference type="EMBL" id="QYYA01000004">
    <property type="protein sequence ID" value="RJG16908.1"/>
    <property type="molecule type" value="Genomic_DNA"/>
</dbReference>
<gene>
    <name evidence="1" type="ORF">D4A39_13120</name>
</gene>
<dbReference type="InterPro" id="IPR058532">
    <property type="entry name" value="YjbR/MT2646/Rv2570-like"/>
</dbReference>
<dbReference type="Gene3D" id="3.90.1150.30">
    <property type="match status" value="1"/>
</dbReference>
<evidence type="ECO:0000313" key="1">
    <source>
        <dbReference type="EMBL" id="RJG16908.1"/>
    </source>
</evidence>
<comment type="caution">
    <text evidence="1">The sequence shown here is derived from an EMBL/GenBank/DDBJ whole genome shotgun (WGS) entry which is preliminary data.</text>
</comment>
<evidence type="ECO:0000313" key="2">
    <source>
        <dbReference type="Proteomes" id="UP000283734"/>
    </source>
</evidence>
<keyword evidence="1" id="KW-0238">DNA-binding</keyword>
<sequence>MDVDTARQYLLGKPEAMEDYPFGPDVAVMKVRGKMFATLGEEQGEGRMNLKCDPDQALALRDIFAAVLPGYHMNKKHWNTVRLDGSIPVGEIERMIDHSYALVVKGLTKKVREGMEVRHGRDALYGVQNGEDA</sequence>
<dbReference type="PANTHER" id="PTHR35145:SF1">
    <property type="entry name" value="CYTOPLASMIC PROTEIN"/>
    <property type="match status" value="1"/>
</dbReference>
<dbReference type="RefSeq" id="WP_031226859.1">
    <property type="nucleotide sequence ID" value="NZ_CAXGPP010000041.1"/>
</dbReference>
<organism evidence="1 2">
    <name type="scientific">Alcanivorax profundi</name>
    <dbReference type="NCBI Taxonomy" id="2338368"/>
    <lineage>
        <taxon>Bacteria</taxon>
        <taxon>Pseudomonadati</taxon>
        <taxon>Pseudomonadota</taxon>
        <taxon>Gammaproteobacteria</taxon>
        <taxon>Oceanospirillales</taxon>
        <taxon>Alcanivoracaceae</taxon>
        <taxon>Alcanivorax</taxon>
    </lineage>
</organism>